<protein>
    <submittedName>
        <fullName evidence="1">Uncharacterized protein</fullName>
    </submittedName>
</protein>
<evidence type="ECO:0000313" key="2">
    <source>
        <dbReference type="Proteomes" id="UP000314294"/>
    </source>
</evidence>
<evidence type="ECO:0000313" key="1">
    <source>
        <dbReference type="EMBL" id="TNN42872.1"/>
    </source>
</evidence>
<dbReference type="Proteomes" id="UP000314294">
    <property type="component" value="Unassembled WGS sequence"/>
</dbReference>
<keyword evidence="2" id="KW-1185">Reference proteome</keyword>
<proteinExistence type="predicted"/>
<reference evidence="1 2" key="1">
    <citation type="submission" date="2019-03" db="EMBL/GenBank/DDBJ databases">
        <title>First draft genome of Liparis tanakae, snailfish: a comprehensive survey of snailfish specific genes.</title>
        <authorList>
            <person name="Kim W."/>
            <person name="Song I."/>
            <person name="Jeong J.-H."/>
            <person name="Kim D."/>
            <person name="Kim S."/>
            <person name="Ryu S."/>
            <person name="Song J.Y."/>
            <person name="Lee S.K."/>
        </authorList>
    </citation>
    <scope>NUCLEOTIDE SEQUENCE [LARGE SCALE GENOMIC DNA]</scope>
    <source>
        <tissue evidence="1">Muscle</tissue>
    </source>
</reference>
<accession>A0A4Z2FR67</accession>
<comment type="caution">
    <text evidence="1">The sequence shown here is derived from an EMBL/GenBank/DDBJ whole genome shotgun (WGS) entry which is preliminary data.</text>
</comment>
<sequence>MCLDSIRGLTSAGGRAAAGDAAGRLLWAGAGGAGGAGEETEVRAAVFSSARDDCAVYLEEEELHLRRSPFLPLKRPITARAARETVQ</sequence>
<dbReference type="EMBL" id="SRLO01001006">
    <property type="protein sequence ID" value="TNN42872.1"/>
    <property type="molecule type" value="Genomic_DNA"/>
</dbReference>
<organism evidence="1 2">
    <name type="scientific">Liparis tanakae</name>
    <name type="common">Tanaka's snailfish</name>
    <dbReference type="NCBI Taxonomy" id="230148"/>
    <lineage>
        <taxon>Eukaryota</taxon>
        <taxon>Metazoa</taxon>
        <taxon>Chordata</taxon>
        <taxon>Craniata</taxon>
        <taxon>Vertebrata</taxon>
        <taxon>Euteleostomi</taxon>
        <taxon>Actinopterygii</taxon>
        <taxon>Neopterygii</taxon>
        <taxon>Teleostei</taxon>
        <taxon>Neoteleostei</taxon>
        <taxon>Acanthomorphata</taxon>
        <taxon>Eupercaria</taxon>
        <taxon>Perciformes</taxon>
        <taxon>Cottioidei</taxon>
        <taxon>Cottales</taxon>
        <taxon>Liparidae</taxon>
        <taxon>Liparis</taxon>
    </lineage>
</organism>
<dbReference type="AlphaFoldDB" id="A0A4Z2FR67"/>
<gene>
    <name evidence="1" type="ORF">EYF80_046943</name>
</gene>
<name>A0A4Z2FR67_9TELE</name>